<comment type="caution">
    <text evidence="6">The sequence shown here is derived from an EMBL/GenBank/DDBJ whole genome shotgun (WGS) entry which is preliminary data.</text>
</comment>
<feature type="domain" description="ParB-like N-terminal" evidence="4">
    <location>
        <begin position="29"/>
        <end position="123"/>
    </location>
</feature>
<dbReference type="Pfam" id="PF17762">
    <property type="entry name" value="HTH_ParB"/>
    <property type="match status" value="1"/>
</dbReference>
<dbReference type="InterPro" id="IPR037150">
    <property type="entry name" value="H-NS_C_dom_sf"/>
</dbReference>
<dbReference type="Pfam" id="PF00816">
    <property type="entry name" value="Histone_HNS"/>
    <property type="match status" value="1"/>
</dbReference>
<dbReference type="Pfam" id="PF02195">
    <property type="entry name" value="ParB_N"/>
    <property type="match status" value="1"/>
</dbReference>
<feature type="region of interest" description="Disordered" evidence="3">
    <location>
        <begin position="609"/>
        <end position="642"/>
    </location>
</feature>
<dbReference type="PANTHER" id="PTHR33375">
    <property type="entry name" value="CHROMOSOME-PARTITIONING PROTEIN PARB-RELATED"/>
    <property type="match status" value="1"/>
</dbReference>
<dbReference type="SUPFAM" id="SSF110849">
    <property type="entry name" value="ParB/Sulfiredoxin"/>
    <property type="match status" value="1"/>
</dbReference>
<dbReference type="PANTHER" id="PTHR33375:SF1">
    <property type="entry name" value="CHROMOSOME-PARTITIONING PROTEIN PARB-RELATED"/>
    <property type="match status" value="1"/>
</dbReference>
<evidence type="ECO:0000256" key="2">
    <source>
        <dbReference type="ARBA" id="ARBA00022829"/>
    </source>
</evidence>
<evidence type="ECO:0000256" key="1">
    <source>
        <dbReference type="ARBA" id="ARBA00006295"/>
    </source>
</evidence>
<dbReference type="InterPro" id="IPR003115">
    <property type="entry name" value="ParB_N"/>
</dbReference>
<feature type="domain" description="DNA-binding protein H-NS-like C-terminal" evidence="5">
    <location>
        <begin position="567"/>
        <end position="612"/>
    </location>
</feature>
<evidence type="ECO:0000313" key="7">
    <source>
        <dbReference type="Proteomes" id="UP001596086"/>
    </source>
</evidence>
<dbReference type="Gene3D" id="1.10.10.2830">
    <property type="match status" value="1"/>
</dbReference>
<dbReference type="InterPro" id="IPR027444">
    <property type="entry name" value="H-NS_C_dom"/>
</dbReference>
<gene>
    <name evidence="6" type="ORF">ACFPO9_24940</name>
</gene>
<comment type="similarity">
    <text evidence="1">Belongs to the ParB family.</text>
</comment>
<protein>
    <submittedName>
        <fullName evidence="6">ParB/RepB/Spo0J family partition protein</fullName>
    </submittedName>
</protein>
<name>A0ABW0S465_9BURK</name>
<reference evidence="7" key="1">
    <citation type="journal article" date="2019" name="Int. J. Syst. Evol. Microbiol.">
        <title>The Global Catalogue of Microorganisms (GCM) 10K type strain sequencing project: providing services to taxonomists for standard genome sequencing and annotation.</title>
        <authorList>
            <consortium name="The Broad Institute Genomics Platform"/>
            <consortium name="The Broad Institute Genome Sequencing Center for Infectious Disease"/>
            <person name="Wu L."/>
            <person name="Ma J."/>
        </authorList>
    </citation>
    <scope>NUCLEOTIDE SEQUENCE [LARGE SCALE GENOMIC DNA]</scope>
    <source>
        <strain evidence="7">CGMCC 4.5798</strain>
    </source>
</reference>
<dbReference type="InterPro" id="IPR050336">
    <property type="entry name" value="Chromosome_partition/occlusion"/>
</dbReference>
<dbReference type="SUPFAM" id="SSF81273">
    <property type="entry name" value="H-NS histone-like proteins"/>
    <property type="match status" value="1"/>
</dbReference>
<dbReference type="RefSeq" id="WP_379776395.1">
    <property type="nucleotide sequence ID" value="NZ_JBHSMZ010000024.1"/>
</dbReference>
<evidence type="ECO:0000259" key="4">
    <source>
        <dbReference type="SMART" id="SM00470"/>
    </source>
</evidence>
<dbReference type="SMART" id="SM00528">
    <property type="entry name" value="HNS"/>
    <property type="match status" value="1"/>
</dbReference>
<keyword evidence="2" id="KW-0159">Chromosome partition</keyword>
<dbReference type="SMART" id="SM00470">
    <property type="entry name" value="ParB"/>
    <property type="match status" value="1"/>
</dbReference>
<sequence length="642" mass="70618">MTLPPPLSAHDLAIVDAQVQHTFDDGHYGHFEIAKLRASPDNRKRFNEQALQELAESIKTMGVAQAILIRPVTPTEDAPQEFEIVAGERRFRASKIAGKTHIPALCRKLSDLDAAKIRILENLQREDPHPMEEAEGYQLLMLQHGFTADQVAYEVNRSRSYIYGRLKLCALGLEVRELFLDNKLSASTALLVARIPSWQLQAKAAQEILNPPYSSEPMSYRQAVTHVQQRYMLDLDTAVFSLTDAKLLAAAGACTKCPKRAGNQPEVFEGVNPDVCTDPDCFAEKKAAHYNATITAANKKGIPVHEASEAHAMASKAWDRNSELVHADVHLSYFERNAPSTKNAGYVCDHLNSETLPPVAAYVKKGDGHLAAYYRRTDVQRALEAVGACETVEGHAERMFAIEADPSLAPPKTKDQIAKEEREAKHQAAHAVADKERAYRLALYKQLRQRASTGALGLSSLREFIKAASDEYDLNACLHDLYECDVKTDLDTFIDTADAHALQVLLIDLILGHRLELHWYNVGDADQDAEFAPVVAMARHEGIDVEAVRADIFTPVPEATAAAEQPDAGIGSATVRYRNPNDPAQAWTGRGRQPKWVSEWVQNGKSLDALKVSTAPPNGQAKPAGTRPVPTSNSMFSTSQAA</sequence>
<accession>A0ABW0S465</accession>
<dbReference type="NCBIfam" id="TIGR00180">
    <property type="entry name" value="parB_part"/>
    <property type="match status" value="1"/>
</dbReference>
<evidence type="ECO:0000313" key="6">
    <source>
        <dbReference type="EMBL" id="MFC5551778.1"/>
    </source>
</evidence>
<dbReference type="InterPro" id="IPR004437">
    <property type="entry name" value="ParB/RepB/Spo0J"/>
</dbReference>
<evidence type="ECO:0000256" key="3">
    <source>
        <dbReference type="SAM" id="MobiDB-lite"/>
    </source>
</evidence>
<dbReference type="EMBL" id="JBHSMZ010000024">
    <property type="protein sequence ID" value="MFC5551778.1"/>
    <property type="molecule type" value="Genomic_DNA"/>
</dbReference>
<dbReference type="Gene3D" id="4.10.430.10">
    <property type="entry name" value="Histone-like protein H-NS, C-terminal domain"/>
    <property type="match status" value="1"/>
</dbReference>
<proteinExistence type="inferred from homology"/>
<dbReference type="InterPro" id="IPR041468">
    <property type="entry name" value="HTH_ParB/Spo0J"/>
</dbReference>
<dbReference type="Gene3D" id="3.90.1530.30">
    <property type="match status" value="1"/>
</dbReference>
<dbReference type="InterPro" id="IPR036086">
    <property type="entry name" value="ParB/Sulfiredoxin_sf"/>
</dbReference>
<keyword evidence="7" id="KW-1185">Reference proteome</keyword>
<evidence type="ECO:0000259" key="5">
    <source>
        <dbReference type="SMART" id="SM00528"/>
    </source>
</evidence>
<organism evidence="6 7">
    <name type="scientific">Massilia aerilata</name>
    <dbReference type="NCBI Taxonomy" id="453817"/>
    <lineage>
        <taxon>Bacteria</taxon>
        <taxon>Pseudomonadati</taxon>
        <taxon>Pseudomonadota</taxon>
        <taxon>Betaproteobacteria</taxon>
        <taxon>Burkholderiales</taxon>
        <taxon>Oxalobacteraceae</taxon>
        <taxon>Telluria group</taxon>
        <taxon>Massilia</taxon>
    </lineage>
</organism>
<dbReference type="CDD" id="cd16393">
    <property type="entry name" value="SPO0J_N"/>
    <property type="match status" value="1"/>
</dbReference>
<feature type="compositionally biased region" description="Polar residues" evidence="3">
    <location>
        <begin position="629"/>
        <end position="642"/>
    </location>
</feature>
<dbReference type="Proteomes" id="UP001596086">
    <property type="component" value="Unassembled WGS sequence"/>
</dbReference>